<dbReference type="SUPFAM" id="SSF75304">
    <property type="entry name" value="Amidase signature (AS) enzymes"/>
    <property type="match status" value="1"/>
</dbReference>
<dbReference type="PANTHER" id="PTHR11895">
    <property type="entry name" value="TRANSAMIDASE"/>
    <property type="match status" value="1"/>
</dbReference>
<evidence type="ECO:0000256" key="1">
    <source>
        <dbReference type="ARBA" id="ARBA00009199"/>
    </source>
</evidence>
<name>A0ABQ6JC47_9ACTN</name>
<dbReference type="InterPro" id="IPR023631">
    <property type="entry name" value="Amidase_dom"/>
</dbReference>
<dbReference type="InterPro" id="IPR036928">
    <property type="entry name" value="AS_sf"/>
</dbReference>
<dbReference type="EMBL" id="BSUZ01000001">
    <property type="protein sequence ID" value="GMA85738.1"/>
    <property type="molecule type" value="Genomic_DNA"/>
</dbReference>
<reference evidence="4" key="1">
    <citation type="journal article" date="2019" name="Int. J. Syst. Evol. Microbiol.">
        <title>The Global Catalogue of Microorganisms (GCM) 10K type strain sequencing project: providing services to taxonomists for standard genome sequencing and annotation.</title>
        <authorList>
            <consortium name="The Broad Institute Genomics Platform"/>
            <consortium name="The Broad Institute Genome Sequencing Center for Infectious Disease"/>
            <person name="Wu L."/>
            <person name="Ma J."/>
        </authorList>
    </citation>
    <scope>NUCLEOTIDE SEQUENCE [LARGE SCALE GENOMIC DNA]</scope>
    <source>
        <strain evidence="4">NBRC 108730</strain>
    </source>
</reference>
<evidence type="ECO:0000259" key="2">
    <source>
        <dbReference type="Pfam" id="PF01425"/>
    </source>
</evidence>
<dbReference type="Pfam" id="PF01425">
    <property type="entry name" value="Amidase"/>
    <property type="match status" value="1"/>
</dbReference>
<dbReference type="Gene3D" id="3.90.1300.10">
    <property type="entry name" value="Amidase signature (AS) domain"/>
    <property type="match status" value="1"/>
</dbReference>
<dbReference type="InterPro" id="IPR000120">
    <property type="entry name" value="Amidase"/>
</dbReference>
<evidence type="ECO:0000313" key="4">
    <source>
        <dbReference type="Proteomes" id="UP001157017"/>
    </source>
</evidence>
<proteinExistence type="inferred from homology"/>
<keyword evidence="4" id="KW-1185">Reference proteome</keyword>
<accession>A0ABQ6JC47</accession>
<dbReference type="Proteomes" id="UP001157017">
    <property type="component" value="Unassembled WGS sequence"/>
</dbReference>
<evidence type="ECO:0000313" key="3">
    <source>
        <dbReference type="EMBL" id="GMA85738.1"/>
    </source>
</evidence>
<gene>
    <name evidence="3" type="ORF">GCM10025868_09880</name>
</gene>
<comment type="caution">
    <text evidence="3">The sequence shown here is derived from an EMBL/GenBank/DDBJ whole genome shotgun (WGS) entry which is preliminary data.</text>
</comment>
<comment type="similarity">
    <text evidence="1">Belongs to the amidase family.</text>
</comment>
<dbReference type="PANTHER" id="PTHR11895:SF7">
    <property type="entry name" value="GLUTAMYL-TRNA(GLN) AMIDOTRANSFERASE SUBUNIT A, MITOCHONDRIAL"/>
    <property type="match status" value="1"/>
</dbReference>
<protein>
    <recommendedName>
        <fullName evidence="2">Amidase domain-containing protein</fullName>
    </recommendedName>
</protein>
<sequence length="133" mass="13438">MLGALDRSAMQARADERLRSLVLDAVADVLQGVDVLVTPTLAVLPVANRDDGTTTGPSEVGGVPVDPSIGWCLTYPFNFTGHPAASVPAGLADGLPVGLQVVGQRHDDAGVLAVGAALEAVLPWATTYPGAGA</sequence>
<organism evidence="3 4">
    <name type="scientific">Angustibacter aerolatus</name>
    <dbReference type="NCBI Taxonomy" id="1162965"/>
    <lineage>
        <taxon>Bacteria</taxon>
        <taxon>Bacillati</taxon>
        <taxon>Actinomycetota</taxon>
        <taxon>Actinomycetes</taxon>
        <taxon>Kineosporiales</taxon>
        <taxon>Kineosporiaceae</taxon>
    </lineage>
</organism>
<feature type="domain" description="Amidase" evidence="2">
    <location>
        <begin position="7"/>
        <end position="112"/>
    </location>
</feature>